<dbReference type="SMART" id="SM00348">
    <property type="entry name" value="IRF"/>
    <property type="match status" value="1"/>
</dbReference>
<keyword evidence="6" id="KW-0539">Nucleus</keyword>
<evidence type="ECO:0000256" key="4">
    <source>
        <dbReference type="ARBA" id="ARBA00023159"/>
    </source>
</evidence>
<dbReference type="GO" id="GO:0045944">
    <property type="term" value="P:positive regulation of transcription by RNA polymerase II"/>
    <property type="evidence" value="ECO:0007669"/>
    <property type="project" value="UniProtKB-ARBA"/>
</dbReference>
<dbReference type="Proteomes" id="UP000824782">
    <property type="component" value="Unassembled WGS sequence"/>
</dbReference>
<accession>A0AAV6YM06</accession>
<evidence type="ECO:0000256" key="6">
    <source>
        <dbReference type="ARBA" id="ARBA00023242"/>
    </source>
</evidence>
<reference evidence="8" key="1">
    <citation type="thesis" date="2020" institute="ProQuest LLC" country="789 East Eisenhower Parkway, Ann Arbor, MI, USA">
        <title>Comparative Genomics and Chromosome Evolution.</title>
        <authorList>
            <person name="Mudd A.B."/>
        </authorList>
    </citation>
    <scope>NUCLEOTIDE SEQUENCE</scope>
    <source>
        <strain evidence="8">237g6f4</strain>
        <tissue evidence="8">Blood</tissue>
    </source>
</reference>
<evidence type="ECO:0000256" key="5">
    <source>
        <dbReference type="ARBA" id="ARBA00023163"/>
    </source>
</evidence>
<dbReference type="FunFam" id="1.10.10.10:FF:000041">
    <property type="entry name" value="Interferon regulatory factor 4"/>
    <property type="match status" value="1"/>
</dbReference>
<evidence type="ECO:0000256" key="1">
    <source>
        <dbReference type="ARBA" id="ARBA00004123"/>
    </source>
</evidence>
<keyword evidence="4" id="KW-0010">Activator</keyword>
<proteinExistence type="predicted"/>
<comment type="caution">
    <text evidence="8">The sequence shown here is derived from an EMBL/GenBank/DDBJ whole genome shotgun (WGS) entry which is preliminary data.</text>
</comment>
<feature type="domain" description="IRF tryptophan pentad repeat" evidence="7">
    <location>
        <begin position="5"/>
        <end position="111"/>
    </location>
</feature>
<dbReference type="InterPro" id="IPR036388">
    <property type="entry name" value="WH-like_DNA-bd_sf"/>
</dbReference>
<dbReference type="GO" id="GO:0000981">
    <property type="term" value="F:DNA-binding transcription factor activity, RNA polymerase II-specific"/>
    <property type="evidence" value="ECO:0007669"/>
    <property type="project" value="TreeGrafter"/>
</dbReference>
<dbReference type="CDD" id="cd00103">
    <property type="entry name" value="IRF"/>
    <property type="match status" value="1"/>
</dbReference>
<evidence type="ECO:0000259" key="7">
    <source>
        <dbReference type="PROSITE" id="PS51507"/>
    </source>
</evidence>
<dbReference type="InterPro" id="IPR036390">
    <property type="entry name" value="WH_DNA-bd_sf"/>
</dbReference>
<dbReference type="Pfam" id="PF00605">
    <property type="entry name" value="IRF"/>
    <property type="match status" value="1"/>
</dbReference>
<evidence type="ECO:0000313" key="9">
    <source>
        <dbReference type="Proteomes" id="UP000824782"/>
    </source>
</evidence>
<dbReference type="InterPro" id="IPR001346">
    <property type="entry name" value="Interferon_reg_fact_DNA-bd_dom"/>
</dbReference>
<evidence type="ECO:0000256" key="3">
    <source>
        <dbReference type="ARBA" id="ARBA00023125"/>
    </source>
</evidence>
<organism evidence="8 9">
    <name type="scientific">Engystomops pustulosus</name>
    <name type="common">Tungara frog</name>
    <name type="synonym">Physalaemus pustulosus</name>
    <dbReference type="NCBI Taxonomy" id="76066"/>
    <lineage>
        <taxon>Eukaryota</taxon>
        <taxon>Metazoa</taxon>
        <taxon>Chordata</taxon>
        <taxon>Craniata</taxon>
        <taxon>Vertebrata</taxon>
        <taxon>Euteleostomi</taxon>
        <taxon>Amphibia</taxon>
        <taxon>Batrachia</taxon>
        <taxon>Anura</taxon>
        <taxon>Neobatrachia</taxon>
        <taxon>Hyloidea</taxon>
        <taxon>Leptodactylidae</taxon>
        <taxon>Leiuperinae</taxon>
        <taxon>Engystomops</taxon>
    </lineage>
</organism>
<dbReference type="EMBL" id="WNYA01039631">
    <property type="protein sequence ID" value="KAG8536680.1"/>
    <property type="molecule type" value="Genomic_DNA"/>
</dbReference>
<keyword evidence="2" id="KW-0805">Transcription regulation</keyword>
<dbReference type="SUPFAM" id="SSF46785">
    <property type="entry name" value="Winged helix' DNA-binding domain"/>
    <property type="match status" value="1"/>
</dbReference>
<sequence length="128" mass="15073">MNSQKPRIIPWLIEQIYSQQYPGLIWDNKEQTRFRIPWKHGLRQDRSEDDVKIFEAWAIASGCYDPTKDSPNPAVWKRNVRSALNRKNEIRLLIDNSSDSQNPHKIYEIIRGNSTGGKFNQIKWFATT</sequence>
<keyword evidence="5" id="KW-0804">Transcription</keyword>
<name>A0AAV6YM06_ENGPU</name>
<gene>
    <name evidence="8" type="ORF">GDO81_025867</name>
</gene>
<evidence type="ECO:0000313" key="8">
    <source>
        <dbReference type="EMBL" id="KAG8536680.1"/>
    </source>
</evidence>
<protein>
    <recommendedName>
        <fullName evidence="7">IRF tryptophan pentad repeat domain-containing protein</fullName>
    </recommendedName>
</protein>
<dbReference type="AlphaFoldDB" id="A0AAV6YM06"/>
<evidence type="ECO:0000256" key="2">
    <source>
        <dbReference type="ARBA" id="ARBA00023015"/>
    </source>
</evidence>
<dbReference type="GO" id="GO:0005634">
    <property type="term" value="C:nucleus"/>
    <property type="evidence" value="ECO:0007669"/>
    <property type="project" value="UniProtKB-SubCell"/>
</dbReference>
<dbReference type="PANTHER" id="PTHR11949">
    <property type="entry name" value="INTERFERON REGULATORY FACTOR"/>
    <property type="match status" value="1"/>
</dbReference>
<dbReference type="PRINTS" id="PR00267">
    <property type="entry name" value="INTFRNREGFCT"/>
</dbReference>
<keyword evidence="9" id="KW-1185">Reference proteome</keyword>
<dbReference type="Gene3D" id="1.10.10.10">
    <property type="entry name" value="Winged helix-like DNA-binding domain superfamily/Winged helix DNA-binding domain"/>
    <property type="match status" value="1"/>
</dbReference>
<dbReference type="GO" id="GO:0002376">
    <property type="term" value="P:immune system process"/>
    <property type="evidence" value="ECO:0007669"/>
    <property type="project" value="TreeGrafter"/>
</dbReference>
<comment type="subcellular location">
    <subcellularLocation>
        <location evidence="1">Nucleus</location>
    </subcellularLocation>
</comment>
<keyword evidence="3" id="KW-0238">DNA-binding</keyword>
<dbReference type="PANTHER" id="PTHR11949:SF1">
    <property type="entry name" value="INTERFERON REGULATORY FACTOR 3"/>
    <property type="match status" value="1"/>
</dbReference>
<dbReference type="GO" id="GO:0000978">
    <property type="term" value="F:RNA polymerase II cis-regulatory region sequence-specific DNA binding"/>
    <property type="evidence" value="ECO:0007669"/>
    <property type="project" value="TreeGrafter"/>
</dbReference>
<dbReference type="PROSITE" id="PS51507">
    <property type="entry name" value="IRF_2"/>
    <property type="match status" value="1"/>
</dbReference>